<dbReference type="Proteomes" id="UP001162541">
    <property type="component" value="Chromosome 7"/>
</dbReference>
<reference evidence="2" key="2">
    <citation type="journal article" date="2019" name="Curr. Biol.">
        <title>Chromatin organization in early land plants reveals an ancestral association between H3K27me3, transposons, and constitutive heterochromatin.</title>
        <authorList>
            <person name="Montgomery S.A."/>
            <person name="Tanizawa Y."/>
            <person name="Galik B."/>
            <person name="Wang N."/>
            <person name="Ito T."/>
            <person name="Mochizuki T."/>
            <person name="Akimcheva S."/>
            <person name="Bowman J."/>
            <person name="Cognat V."/>
            <person name="Drouard L."/>
            <person name="Ekker H."/>
            <person name="Houng S."/>
            <person name="Kohchi T."/>
            <person name="Lin S."/>
            <person name="Liu L.D."/>
            <person name="Nakamura Y."/>
            <person name="Valeeva L.R."/>
            <person name="Shakirov E.V."/>
            <person name="Shippen D.E."/>
            <person name="Wei W."/>
            <person name="Yagura M."/>
            <person name="Yamaoka S."/>
            <person name="Yamato K.T."/>
            <person name="Liu C."/>
            <person name="Berger F."/>
        </authorList>
    </citation>
    <scope>NUCLEOTIDE SEQUENCE [LARGE SCALE GENOMIC DNA]</scope>
    <source>
        <strain evidence="2">Tak-1</strain>
    </source>
</reference>
<evidence type="ECO:0000256" key="1">
    <source>
        <dbReference type="SAM" id="MobiDB-lite"/>
    </source>
</evidence>
<sequence>MGAVVGDGGGRRRQPHVSMGGAAMDALNLRPCLVHVPSGAVVKSFVQLSKIVKAMGWKVFIDVTANVWSAWHLPAGDGCLIQMVFLPHPHLSAATHFQLSVLVQALGQSLFNISCAPLRKFRDFAPRALALGDDAPKPLLRVKASGRKIFSVRALAQVLLQHGWSQDGDCHFSRRDSGDRCPAHLQIVSVMKLPPVDYILQLSLLDLEYIVMVSDNLFYLQSAFQQPRKRDKNTRERKSAPANPVKKVTADSKTTPKVAVQKVTADSHPPSCESTNSTTTTATSS</sequence>
<reference evidence="5" key="3">
    <citation type="journal article" date="2020" name="Curr. Biol.">
        <title>Chromatin organization in early land plants reveals an ancestral association between H3K27me3, transposons, and constitutive heterochromatin.</title>
        <authorList>
            <person name="Montgomery S.A."/>
            <person name="Tanizawa Y."/>
            <person name="Galik B."/>
            <person name="Wang N."/>
            <person name="Ito T."/>
            <person name="Mochizuki T."/>
            <person name="Akimcheva S."/>
            <person name="Bowman J.L."/>
            <person name="Cognat V."/>
            <person name="Marechal-Drouard L."/>
            <person name="Ekker H."/>
            <person name="Hong S.F."/>
            <person name="Kohchi T."/>
            <person name="Lin S.S."/>
            <person name="Liu L.D."/>
            <person name="Nakamura Y."/>
            <person name="Valeeva L.R."/>
            <person name="Shakirov E.V."/>
            <person name="Shippen D.E."/>
            <person name="Wei W.L."/>
            <person name="Yagura M."/>
            <person name="Yamaoka S."/>
            <person name="Yamato K.T."/>
            <person name="Liu C."/>
            <person name="Berger F."/>
        </authorList>
    </citation>
    <scope>NUCLEOTIDE SEQUENCE [LARGE SCALE GENOMIC DNA]</scope>
    <source>
        <strain evidence="5">Tak-1</strain>
    </source>
</reference>
<dbReference type="AlphaFoldDB" id="A0A176WK35"/>
<evidence type="ECO:0000313" key="4">
    <source>
        <dbReference type="Proteomes" id="UP000077202"/>
    </source>
</evidence>
<keyword evidence="4" id="KW-1185">Reference proteome</keyword>
<feature type="compositionally biased region" description="Low complexity" evidence="1">
    <location>
        <begin position="274"/>
        <end position="285"/>
    </location>
</feature>
<dbReference type="EMBL" id="LVLJ01000655">
    <property type="protein sequence ID" value="OAE33409.1"/>
    <property type="molecule type" value="Genomic_DNA"/>
</dbReference>
<evidence type="ECO:0000313" key="2">
    <source>
        <dbReference type="EMBL" id="BBN16876.1"/>
    </source>
</evidence>
<evidence type="ECO:0000313" key="5">
    <source>
        <dbReference type="Proteomes" id="UP001162541"/>
    </source>
</evidence>
<accession>A0A176WK35</accession>
<proteinExistence type="predicted"/>
<organism evidence="3 4">
    <name type="scientific">Marchantia polymorpha subsp. ruderalis</name>
    <dbReference type="NCBI Taxonomy" id="1480154"/>
    <lineage>
        <taxon>Eukaryota</taxon>
        <taxon>Viridiplantae</taxon>
        <taxon>Streptophyta</taxon>
        <taxon>Embryophyta</taxon>
        <taxon>Marchantiophyta</taxon>
        <taxon>Marchantiopsida</taxon>
        <taxon>Marchantiidae</taxon>
        <taxon>Marchantiales</taxon>
        <taxon>Marchantiaceae</taxon>
        <taxon>Marchantia</taxon>
    </lineage>
</organism>
<protein>
    <submittedName>
        <fullName evidence="3">Uncharacterized protein</fullName>
    </submittedName>
</protein>
<dbReference type="Proteomes" id="UP000077202">
    <property type="component" value="Unassembled WGS sequence"/>
</dbReference>
<evidence type="ECO:0000313" key="3">
    <source>
        <dbReference type="EMBL" id="OAE33409.1"/>
    </source>
</evidence>
<gene>
    <name evidence="3" type="ORF">AXG93_2852s1280</name>
    <name evidence="2" type="ORF">Mp_7g10050</name>
</gene>
<name>A0A176WK35_MARPO</name>
<reference evidence="3 4" key="1">
    <citation type="submission" date="2016-03" db="EMBL/GenBank/DDBJ databases">
        <title>Mechanisms controlling the formation of the plant cell surface in tip-growing cells are functionally conserved among land plants.</title>
        <authorList>
            <person name="Honkanen S."/>
            <person name="Jones V.A."/>
            <person name="Morieri G."/>
            <person name="Champion C."/>
            <person name="Hetherington A.J."/>
            <person name="Kelly S."/>
            <person name="Saint-Marcoux D."/>
            <person name="Proust H."/>
            <person name="Prescott H."/>
            <person name="Dolan L."/>
        </authorList>
    </citation>
    <scope>NUCLEOTIDE SEQUENCE [LARGE SCALE GENOMIC DNA]</scope>
    <source>
        <strain evidence="4">cv. Tak-1 and cv. Tak-2</strain>
        <tissue evidence="3">Whole gametophyte</tissue>
    </source>
</reference>
<dbReference type="EMBL" id="AP019872">
    <property type="protein sequence ID" value="BBN16876.1"/>
    <property type="molecule type" value="Genomic_DNA"/>
</dbReference>
<feature type="region of interest" description="Disordered" evidence="1">
    <location>
        <begin position="228"/>
        <end position="285"/>
    </location>
</feature>